<proteinExistence type="predicted"/>
<dbReference type="GO" id="GO:1990837">
    <property type="term" value="F:sequence-specific double-stranded DNA binding"/>
    <property type="evidence" value="ECO:0007669"/>
    <property type="project" value="TreeGrafter"/>
</dbReference>
<protein>
    <submittedName>
        <fullName evidence="1">Uncharacterized protein</fullName>
    </submittedName>
</protein>
<dbReference type="PANTHER" id="PTHR34396:SF25">
    <property type="entry name" value="BOUNDARY ELEMENT ASSOCIATED FACTOR"/>
    <property type="match status" value="1"/>
</dbReference>
<dbReference type="GO" id="GO:0006357">
    <property type="term" value="P:regulation of transcription by RNA polymerase II"/>
    <property type="evidence" value="ECO:0007669"/>
    <property type="project" value="TreeGrafter"/>
</dbReference>
<dbReference type="InterPro" id="IPR053031">
    <property type="entry name" value="Cuticle_assoc_protein"/>
</dbReference>
<gene>
    <name evidence="1" type="ORF">Godav_013483</name>
</gene>
<organism evidence="1 2">
    <name type="scientific">Gossypium davidsonii</name>
    <name type="common">Davidson's cotton</name>
    <name type="synonym">Gossypium klotzschianum subsp. davidsonii</name>
    <dbReference type="NCBI Taxonomy" id="34287"/>
    <lineage>
        <taxon>Eukaryota</taxon>
        <taxon>Viridiplantae</taxon>
        <taxon>Streptophyta</taxon>
        <taxon>Embryophyta</taxon>
        <taxon>Tracheophyta</taxon>
        <taxon>Spermatophyta</taxon>
        <taxon>Magnoliopsida</taxon>
        <taxon>eudicotyledons</taxon>
        <taxon>Gunneridae</taxon>
        <taxon>Pentapetalae</taxon>
        <taxon>rosids</taxon>
        <taxon>malvids</taxon>
        <taxon>Malvales</taxon>
        <taxon>Malvaceae</taxon>
        <taxon>Malvoideae</taxon>
        <taxon>Gossypium</taxon>
    </lineage>
</organism>
<reference evidence="1 2" key="1">
    <citation type="journal article" date="2019" name="Genome Biol. Evol.">
        <title>Insights into the evolution of the New World diploid cottons (Gossypium, subgenus Houzingenia) based on genome sequencing.</title>
        <authorList>
            <person name="Grover C.E."/>
            <person name="Arick M.A. 2nd"/>
            <person name="Thrash A."/>
            <person name="Conover J.L."/>
            <person name="Sanders W.S."/>
            <person name="Peterson D.G."/>
            <person name="Frelichowski J.E."/>
            <person name="Scheffler J.A."/>
            <person name="Scheffler B.E."/>
            <person name="Wendel J.F."/>
        </authorList>
    </citation>
    <scope>NUCLEOTIDE SEQUENCE [LARGE SCALE GENOMIC DNA]</scope>
    <source>
        <strain evidence="1">27</strain>
        <tissue evidence="1">Leaf</tissue>
    </source>
</reference>
<name>A0A7J8RHZ5_GOSDV</name>
<dbReference type="GO" id="GO:0005634">
    <property type="term" value="C:nucleus"/>
    <property type="evidence" value="ECO:0007669"/>
    <property type="project" value="TreeGrafter"/>
</dbReference>
<dbReference type="AlphaFoldDB" id="A0A7J8RHZ5"/>
<evidence type="ECO:0000313" key="2">
    <source>
        <dbReference type="Proteomes" id="UP000593561"/>
    </source>
</evidence>
<evidence type="ECO:0000313" key="1">
    <source>
        <dbReference type="EMBL" id="MBA0612952.1"/>
    </source>
</evidence>
<accession>A0A7J8RHZ5</accession>
<comment type="caution">
    <text evidence="1">The sequence shown here is derived from an EMBL/GenBank/DDBJ whole genome shotgun (WGS) entry which is preliminary data.</text>
</comment>
<sequence length="122" mass="14223">MTKLECEKKNELKAQYNHCKSIFSTKSSSETSHLRRHLNHCLKKVNNDITQYTIATQPSLGSGPSLKNYKFDADECHRVVSTFLVCGKHLFKTIEQSRFRYMMRIASLNFKNMLCTYIESYS</sequence>
<dbReference type="PANTHER" id="PTHR34396">
    <property type="entry name" value="OS03G0264950 PROTEIN-RELATED"/>
    <property type="match status" value="1"/>
</dbReference>
<keyword evidence="2" id="KW-1185">Reference proteome</keyword>
<dbReference type="Proteomes" id="UP000593561">
    <property type="component" value="Unassembled WGS sequence"/>
</dbReference>
<dbReference type="EMBL" id="JABFAC010000005">
    <property type="protein sequence ID" value="MBA0612952.1"/>
    <property type="molecule type" value="Genomic_DNA"/>
</dbReference>